<reference evidence="1 2" key="1">
    <citation type="submission" date="2018-09" db="EMBL/GenBank/DDBJ databases">
        <title>Paracoccus onubensis nov. sp. a moderate halophilic bacterium isolated from Gruta de las Maravillas (Aracena, Spain).</title>
        <authorList>
            <person name="Jurado V."/>
            <person name="Gutierrez-Patricio S."/>
            <person name="Gonzalez-Pimentel J.L."/>
            <person name="Laiz L."/>
            <person name="Saiz-Jimenez C."/>
        </authorList>
    </citation>
    <scope>NUCLEOTIDE SEQUENCE [LARGE SCALE GENOMIC DNA]</scope>
    <source>
        <strain evidence="1 2">DSM 19484</strain>
    </source>
</reference>
<proteinExistence type="predicted"/>
<evidence type="ECO:0000313" key="2">
    <source>
        <dbReference type="Proteomes" id="UP000285530"/>
    </source>
</evidence>
<dbReference type="Proteomes" id="UP000285530">
    <property type="component" value="Unassembled WGS sequence"/>
</dbReference>
<name>A0A419A2R3_9RHOB</name>
<protein>
    <submittedName>
        <fullName evidence="1">DUF2840 domain-containing protein</fullName>
    </submittedName>
</protein>
<dbReference type="EMBL" id="QZEV01000002">
    <property type="protein sequence ID" value="RJL07335.1"/>
    <property type="molecule type" value="Genomic_DNA"/>
</dbReference>
<keyword evidence="2" id="KW-1185">Reference proteome</keyword>
<dbReference type="AlphaFoldDB" id="A0A419A2R3"/>
<dbReference type="Pfam" id="PF11000">
    <property type="entry name" value="DUF2840"/>
    <property type="match status" value="1"/>
</dbReference>
<comment type="caution">
    <text evidence="1">The sequence shown here is derived from an EMBL/GenBank/DDBJ whole genome shotgun (WGS) entry which is preliminary data.</text>
</comment>
<sequence>MSTPRQIENSAAATGTKPHITRVELIWQEKEIEFWLRFGHPRAEQIVDAHRRVVGFAPGAIFAFVRWHANEYGTIASHLTIACAVRTCDPCQSHPFIDPGAEILLKLDGWPRVTRALEAIDVIEAMDISPEDVAPDHWRHLHHRLAAREAPRGYSRLRHAAWLKRRELER</sequence>
<dbReference type="OrthoDB" id="9810432at2"/>
<gene>
    <name evidence="1" type="ORF">D3P06_00935</name>
</gene>
<organism evidence="1 2">
    <name type="scientific">Paracoccus aestuarii</name>
    <dbReference type="NCBI Taxonomy" id="453842"/>
    <lineage>
        <taxon>Bacteria</taxon>
        <taxon>Pseudomonadati</taxon>
        <taxon>Pseudomonadota</taxon>
        <taxon>Alphaproteobacteria</taxon>
        <taxon>Rhodobacterales</taxon>
        <taxon>Paracoccaceae</taxon>
        <taxon>Paracoccus</taxon>
    </lineage>
</organism>
<evidence type="ECO:0000313" key="1">
    <source>
        <dbReference type="EMBL" id="RJL07335.1"/>
    </source>
</evidence>
<dbReference type="InterPro" id="IPR021263">
    <property type="entry name" value="DUF2840"/>
</dbReference>
<accession>A0A419A2R3</accession>